<dbReference type="NCBIfam" id="TIGR01469">
    <property type="entry name" value="cobA_cysG_Cterm"/>
    <property type="match status" value="1"/>
</dbReference>
<dbReference type="InterPro" id="IPR035996">
    <property type="entry name" value="4pyrrol_Methylase_sf"/>
</dbReference>
<evidence type="ECO:0000256" key="1">
    <source>
        <dbReference type="ARBA" id="ARBA00012162"/>
    </source>
</evidence>
<evidence type="ECO:0000259" key="7">
    <source>
        <dbReference type="Pfam" id="PF00590"/>
    </source>
</evidence>
<dbReference type="GO" id="GO:0032259">
    <property type="term" value="P:methylation"/>
    <property type="evidence" value="ECO:0007669"/>
    <property type="project" value="UniProtKB-KW"/>
</dbReference>
<feature type="region of interest" description="Disordered" evidence="6">
    <location>
        <begin position="1"/>
        <end position="29"/>
    </location>
</feature>
<organism evidence="8">
    <name type="scientific">Actinomyces succiniciruminis</name>
    <dbReference type="NCBI Taxonomy" id="1522002"/>
    <lineage>
        <taxon>Bacteria</taxon>
        <taxon>Bacillati</taxon>
        <taxon>Actinomycetota</taxon>
        <taxon>Actinomycetes</taxon>
        <taxon>Actinomycetales</taxon>
        <taxon>Actinomycetaceae</taxon>
        <taxon>Actinomyces</taxon>
    </lineage>
</organism>
<keyword evidence="8" id="KW-0560">Oxidoreductase</keyword>
<gene>
    <name evidence="8" type="ORF">AAM4_1620</name>
</gene>
<dbReference type="Gene3D" id="3.30.950.10">
    <property type="entry name" value="Methyltransferase, Cobalt-precorrin-4 Transmethylase, Domain 2"/>
    <property type="match status" value="1"/>
</dbReference>
<dbReference type="PANTHER" id="PTHR45790:SF3">
    <property type="entry name" value="S-ADENOSYL-L-METHIONINE-DEPENDENT UROPORPHYRINOGEN III METHYLTRANSFERASE, CHLOROPLASTIC"/>
    <property type="match status" value="1"/>
</dbReference>
<dbReference type="Gene3D" id="3.40.1010.10">
    <property type="entry name" value="Cobalt-precorrin-4 Transmethylase, Domain 1"/>
    <property type="match status" value="1"/>
</dbReference>
<keyword evidence="3 8" id="KW-0808">Transferase</keyword>
<evidence type="ECO:0000256" key="5">
    <source>
        <dbReference type="ARBA" id="ARBA00023244"/>
    </source>
</evidence>
<evidence type="ECO:0000256" key="2">
    <source>
        <dbReference type="ARBA" id="ARBA00022603"/>
    </source>
</evidence>
<dbReference type="InterPro" id="IPR000878">
    <property type="entry name" value="4pyrrol_Mease"/>
</dbReference>
<dbReference type="GO" id="GO:0004851">
    <property type="term" value="F:uroporphyrin-III C-methyltransferase activity"/>
    <property type="evidence" value="ECO:0007669"/>
    <property type="project" value="UniProtKB-EC"/>
</dbReference>
<name>A0A1L7RP60_9ACTO</name>
<evidence type="ECO:0000256" key="3">
    <source>
        <dbReference type="ARBA" id="ARBA00022679"/>
    </source>
</evidence>
<keyword evidence="4" id="KW-0949">S-adenosyl-L-methionine</keyword>
<evidence type="ECO:0000256" key="4">
    <source>
        <dbReference type="ARBA" id="ARBA00022691"/>
    </source>
</evidence>
<dbReference type="FunFam" id="3.40.1010.10:FF:000001">
    <property type="entry name" value="Siroheme synthase"/>
    <property type="match status" value="1"/>
</dbReference>
<accession>A0A1L7RP60</accession>
<dbReference type="InterPro" id="IPR014777">
    <property type="entry name" value="4pyrrole_Mease_sub1"/>
</dbReference>
<dbReference type="Pfam" id="PF00590">
    <property type="entry name" value="TP_methylase"/>
    <property type="match status" value="1"/>
</dbReference>
<dbReference type="NCBIfam" id="NF004790">
    <property type="entry name" value="PRK06136.1"/>
    <property type="match status" value="1"/>
</dbReference>
<dbReference type="GO" id="GO:0016829">
    <property type="term" value="F:lyase activity"/>
    <property type="evidence" value="ECO:0007669"/>
    <property type="project" value="UniProtKB-KW"/>
</dbReference>
<dbReference type="RefSeq" id="WP_210580297.1">
    <property type="nucleotide sequence ID" value="NZ_LK995510.1"/>
</dbReference>
<protein>
    <recommendedName>
        <fullName evidence="1">uroporphyrinogen-III C-methyltransferase</fullName>
        <ecNumber evidence="1">2.1.1.107</ecNumber>
    </recommendedName>
</protein>
<dbReference type="PANTHER" id="PTHR45790">
    <property type="entry name" value="SIROHEME SYNTHASE-RELATED"/>
    <property type="match status" value="1"/>
</dbReference>
<dbReference type="SUPFAM" id="SSF53790">
    <property type="entry name" value="Tetrapyrrole methylase"/>
    <property type="match status" value="1"/>
</dbReference>
<evidence type="ECO:0000313" key="8">
    <source>
        <dbReference type="EMBL" id="CED91452.1"/>
    </source>
</evidence>
<dbReference type="InterPro" id="IPR050161">
    <property type="entry name" value="Siro_Cobalamin_biosynth"/>
</dbReference>
<dbReference type="EMBL" id="LK995510">
    <property type="protein sequence ID" value="CED91452.1"/>
    <property type="molecule type" value="Genomic_DNA"/>
</dbReference>
<dbReference type="GO" id="GO:0016491">
    <property type="term" value="F:oxidoreductase activity"/>
    <property type="evidence" value="ECO:0007669"/>
    <property type="project" value="UniProtKB-KW"/>
</dbReference>
<evidence type="ECO:0000256" key="6">
    <source>
        <dbReference type="SAM" id="MobiDB-lite"/>
    </source>
</evidence>
<reference evidence="8" key="1">
    <citation type="submission" date="2014-07" db="EMBL/GenBank/DDBJ databases">
        <authorList>
            <person name="Zhang J.E."/>
            <person name="Yang H."/>
            <person name="Guo J."/>
            <person name="Deng Z."/>
            <person name="Luo H."/>
            <person name="Luo M."/>
            <person name="Zhao B."/>
        </authorList>
    </citation>
    <scope>NUCLEOTIDE SEQUENCE</scope>
    <source>
        <strain evidence="8">AM4</strain>
    </source>
</reference>
<dbReference type="EC" id="2.1.1.107" evidence="1"/>
<feature type="domain" description="Tetrapyrrole methylase" evidence="7">
    <location>
        <begin position="32"/>
        <end position="234"/>
    </location>
</feature>
<dbReference type="InterPro" id="IPR006366">
    <property type="entry name" value="CobA/CysG_C"/>
</dbReference>
<keyword evidence="5" id="KW-0627">Porphyrin biosynthesis</keyword>
<dbReference type="AlphaFoldDB" id="A0A1L7RP60"/>
<sequence length="270" mass="27908">MSRTSTAPGIEGRPAPEVESVPDTDRPGTGWVALIGGGPGDPGLVTVRGLDLLRRADVVVVDRLAPRQLLEAAGPGTEVIDVGKRPGHHLLPQEQIDAVLVERARAGQRVARLKGGDPYVLGRGGEEAAACRAAGVIVEIVPGVTSAIAVPAAAGIPVTHRGLARGFSVVTAHEELVSTVPARRDHTLILLMGVAHLRRSATILLQAGADPDTPAAIVERGFLPDQRVTTTVLRCLPDVATEVGVTAPAVIVIGDVVTVSPAWNTRVVPG</sequence>
<proteinExistence type="predicted"/>
<dbReference type="InterPro" id="IPR014776">
    <property type="entry name" value="4pyrrole_Mease_sub2"/>
</dbReference>
<dbReference type="GO" id="GO:0019354">
    <property type="term" value="P:siroheme biosynthetic process"/>
    <property type="evidence" value="ECO:0007669"/>
    <property type="project" value="InterPro"/>
</dbReference>
<keyword evidence="8" id="KW-0456">Lyase</keyword>
<keyword evidence="2 8" id="KW-0489">Methyltransferase</keyword>
<dbReference type="CDD" id="cd11642">
    <property type="entry name" value="SUMT"/>
    <property type="match status" value="1"/>
</dbReference>